<evidence type="ECO:0000313" key="6">
    <source>
        <dbReference type="Proteomes" id="UP000232122"/>
    </source>
</evidence>
<evidence type="ECO:0000259" key="3">
    <source>
        <dbReference type="Pfam" id="PF08338"/>
    </source>
</evidence>
<protein>
    <submittedName>
        <fullName evidence="4">TIGR01777 family oxidoreductase</fullName>
    </submittedName>
    <submittedName>
        <fullName evidence="5">TIGR01777 family protein</fullName>
    </submittedName>
</protein>
<dbReference type="Gene3D" id="3.40.50.720">
    <property type="entry name" value="NAD(P)-binding Rossmann-like Domain"/>
    <property type="match status" value="1"/>
</dbReference>
<proteinExistence type="inferred from homology"/>
<comment type="similarity">
    <text evidence="1">Belongs to the NAD(P)-dependent epimerase/dehydratase family. SDR39U1 subfamily.</text>
</comment>
<sequence>MKIGIAGGTGLIGSALTSRLIERGEKVRIFSRSPQFPRIFVGKANVEISSSLALKKEDLEDLDGIINLAGSPIVGTRWNESVKNLIRSSRIEYTQKLVESIDRIAGTPLKFYFQGSAIGYYGSYDNDIGSFTENSVAGDDFLASLSKEWESSFERIRPSGIRLCTLRTGVVLSLAGGALKKMLPPFKLGLGGPIGTGNQIMSWIHINDIVNAILFLIDHDNLSGTFNLVSPSPVSNEFFSNVLAETLNRPSYFRVPTFVIRRMFGEGADVILKGQSVLPTKLLEAGFNFDFPELDSALRDLLRK</sequence>
<dbReference type="Pfam" id="PF01370">
    <property type="entry name" value="Epimerase"/>
    <property type="match status" value="1"/>
</dbReference>
<feature type="domain" description="NAD-dependent epimerase/dehydratase" evidence="2">
    <location>
        <begin position="5"/>
        <end position="227"/>
    </location>
</feature>
<feature type="domain" description="DUF1731" evidence="3">
    <location>
        <begin position="255"/>
        <end position="301"/>
    </location>
</feature>
<dbReference type="InterPro" id="IPR010099">
    <property type="entry name" value="SDR39U1"/>
</dbReference>
<dbReference type="SUPFAM" id="SSF51735">
    <property type="entry name" value="NAD(P)-binding Rossmann-fold domains"/>
    <property type="match status" value="1"/>
</dbReference>
<keyword evidence="6" id="KW-1185">Reference proteome</keyword>
<dbReference type="InterPro" id="IPR013549">
    <property type="entry name" value="DUF1731"/>
</dbReference>
<dbReference type="EMBL" id="NPEF02000008">
    <property type="protein sequence ID" value="MDV6235444.1"/>
    <property type="molecule type" value="Genomic_DNA"/>
</dbReference>
<accession>A0A2N0B431</accession>
<dbReference type="InterPro" id="IPR036291">
    <property type="entry name" value="NAD(P)-bd_dom_sf"/>
</dbReference>
<dbReference type="OrthoDB" id="9801773at2"/>
<dbReference type="PANTHER" id="PTHR11092:SF0">
    <property type="entry name" value="EPIMERASE FAMILY PROTEIN SDR39U1"/>
    <property type="match status" value="1"/>
</dbReference>
<reference evidence="4 6" key="2">
    <citation type="journal article" date="2018" name="Microb. Genom.">
        <title>Deciphering the unexplored Leptospira diversity from soils uncovers genomic evolution to virulence.</title>
        <authorList>
            <person name="Thibeaux R."/>
            <person name="Iraola G."/>
            <person name="Ferres I."/>
            <person name="Bierque E."/>
            <person name="Girault D."/>
            <person name="Soupe-Gilbert M.E."/>
            <person name="Picardeau M."/>
            <person name="Goarant C."/>
        </authorList>
    </citation>
    <scope>NUCLEOTIDE SEQUENCE [LARGE SCALE GENOMIC DNA]</scope>
    <source>
        <strain evidence="4 6">ATI7-C-A5</strain>
    </source>
</reference>
<evidence type="ECO:0000313" key="5">
    <source>
        <dbReference type="EMBL" id="PJZ91253.1"/>
    </source>
</evidence>
<dbReference type="CDD" id="cd05242">
    <property type="entry name" value="SDR_a8"/>
    <property type="match status" value="1"/>
</dbReference>
<dbReference type="PANTHER" id="PTHR11092">
    <property type="entry name" value="SUGAR NUCLEOTIDE EPIMERASE RELATED"/>
    <property type="match status" value="1"/>
</dbReference>
<dbReference type="Pfam" id="PF08338">
    <property type="entry name" value="DUF1731"/>
    <property type="match status" value="1"/>
</dbReference>
<name>A0A2N0BQR5_9LEPT</name>
<evidence type="ECO:0000256" key="1">
    <source>
        <dbReference type="ARBA" id="ARBA00009353"/>
    </source>
</evidence>
<dbReference type="Proteomes" id="UP000232122">
    <property type="component" value="Unassembled WGS sequence"/>
</dbReference>
<reference evidence="5" key="1">
    <citation type="submission" date="2017-07" db="EMBL/GenBank/DDBJ databases">
        <title>Leptospira spp. isolated from tropical soils.</title>
        <authorList>
            <person name="Thibeaux R."/>
            <person name="Iraola G."/>
            <person name="Ferres I."/>
            <person name="Bierque E."/>
            <person name="Girault D."/>
            <person name="Soupe-Gilbert M.-E."/>
            <person name="Picardeau M."/>
            <person name="Goarant C."/>
        </authorList>
    </citation>
    <scope>NUCLEOTIDE SEQUENCE [LARGE SCALE GENOMIC DNA]</scope>
    <source>
        <strain evidence="5">ATI7-C-A5</strain>
    </source>
</reference>
<organism evidence="5">
    <name type="scientific">Leptospira ellisii</name>
    <dbReference type="NCBI Taxonomy" id="2023197"/>
    <lineage>
        <taxon>Bacteria</taxon>
        <taxon>Pseudomonadati</taxon>
        <taxon>Spirochaetota</taxon>
        <taxon>Spirochaetia</taxon>
        <taxon>Leptospirales</taxon>
        <taxon>Leptospiraceae</taxon>
        <taxon>Leptospira</taxon>
    </lineage>
</organism>
<dbReference type="InterPro" id="IPR001509">
    <property type="entry name" value="Epimerase_deHydtase"/>
</dbReference>
<dbReference type="NCBIfam" id="TIGR01777">
    <property type="entry name" value="yfcH"/>
    <property type="match status" value="1"/>
</dbReference>
<evidence type="ECO:0000259" key="2">
    <source>
        <dbReference type="Pfam" id="PF01370"/>
    </source>
</evidence>
<dbReference type="AlphaFoldDB" id="A0A2N0BQR5"/>
<evidence type="ECO:0000313" key="4">
    <source>
        <dbReference type="EMBL" id="MDV6235444.1"/>
    </source>
</evidence>
<dbReference type="RefSeq" id="WP_100745265.1">
    <property type="nucleotide sequence ID" value="NZ_NPEF02000008.1"/>
</dbReference>
<accession>A0A2N0BQR5</accession>
<reference evidence="4" key="3">
    <citation type="submission" date="2023-10" db="EMBL/GenBank/DDBJ databases">
        <authorList>
            <person name="Picardeau M."/>
            <person name="Thibeaux R."/>
        </authorList>
    </citation>
    <scope>NUCLEOTIDE SEQUENCE</scope>
    <source>
        <strain evidence="4">ATI7-C-A5</strain>
    </source>
</reference>
<gene>
    <name evidence="4" type="ORF">CH379_007360</name>
    <name evidence="5" type="ORF">CH379_19675</name>
</gene>
<dbReference type="EMBL" id="NPEF01000329">
    <property type="protein sequence ID" value="PJZ91253.1"/>
    <property type="molecule type" value="Genomic_DNA"/>
</dbReference>
<comment type="caution">
    <text evidence="5">The sequence shown here is derived from an EMBL/GenBank/DDBJ whole genome shotgun (WGS) entry which is preliminary data.</text>
</comment>